<dbReference type="OrthoDB" id="5133007at2759"/>
<evidence type="ECO:0000313" key="3">
    <source>
        <dbReference type="Proteomes" id="UP000236546"/>
    </source>
</evidence>
<evidence type="ECO:0000256" key="1">
    <source>
        <dbReference type="SAM" id="MobiDB-lite"/>
    </source>
</evidence>
<organism evidence="2 3">
    <name type="scientific">Trichoderma gamsii</name>
    <dbReference type="NCBI Taxonomy" id="398673"/>
    <lineage>
        <taxon>Eukaryota</taxon>
        <taxon>Fungi</taxon>
        <taxon>Dikarya</taxon>
        <taxon>Ascomycota</taxon>
        <taxon>Pezizomycotina</taxon>
        <taxon>Sordariomycetes</taxon>
        <taxon>Hypocreomycetidae</taxon>
        <taxon>Hypocreales</taxon>
        <taxon>Hypocreaceae</taxon>
        <taxon>Trichoderma</taxon>
    </lineage>
</organism>
<proteinExistence type="predicted"/>
<feature type="region of interest" description="Disordered" evidence="1">
    <location>
        <begin position="477"/>
        <end position="515"/>
    </location>
</feature>
<evidence type="ECO:0000313" key="2">
    <source>
        <dbReference type="EMBL" id="PNP43134.1"/>
    </source>
</evidence>
<feature type="compositionally biased region" description="Polar residues" evidence="1">
    <location>
        <begin position="489"/>
        <end position="507"/>
    </location>
</feature>
<protein>
    <submittedName>
        <fullName evidence="2">Uncharacterized protein</fullName>
    </submittedName>
</protein>
<feature type="compositionally biased region" description="Polar residues" evidence="1">
    <location>
        <begin position="947"/>
        <end position="959"/>
    </location>
</feature>
<sequence length="978" mass="108245">MHQKSIMHSGESLSSHRRKAAEDGAIHVAARKLTALFQSVIPPVPKLIHAYGLRVSEIAKLPTVNPKGTPKQGLFADHVGADGTSIWASATSGSEAVTMHLLACMLARIWKREEAIAIWAEFVQQRKLHLQSGITECDGPLKISDLAASHIELTRTELDEWDASARAWLQTADEGQRLRQTQLRLIIDNISLPVWTGGNIYSAILEAWTNALETMESLIKGAPHHISNGAILLALSAWHLYPDMFFAGTNQHISQSDPLVSQGGLMSIGLTNKTEDGKGVFWSLPLTQARYYGEPITATRHAGVGESQVQFEDFTLVAIGSALGSWQQPVLDVDDALELIQFISYAAVSAHKGAAAFRNWSGHDWAEWLSLFTAAIDRYTQSTGVEKQNLTRLIRFGQRNCATFLASPQNYPAPAFGLSNFSLLMKFFGTDTEAAISFLRGWGATELEPRTAAAAVIRYRVNRGAIYHYTNIDVDVDDSEPPSKKQKFENGQSILDSHQSIQSTSSRGIRWSEDDDEQFSTPNFLHGWLKDDEEFSIAEFFDDAEERIQEFASIPPSFGAQPEPYYFVCGDVKTAIYLPSSHKLRKSVRNNCMDVTQLHRCIKEGNISSAHIVKTLEEVSKSTSLEKSGDYFESLCAIRAASKIYSRLPGARVDLQVIRMQISKSKWWQSLKSLVSLQSMKLRVTMCCIAFFETGTIDLDPEELGDHSFAVCHANSIFVGSRLLSDPINETPHHFIERIIGNVGKPGLTFLVTPPDPMVQDFDPSLWHLIAHEKFDGLAQDSFQGTSFHLSFTGYEHSLHGGQRSVRDVPARLLETAVSVYDRGKWIADLDILEASMRWMRVPKPQVSCSHLDGADNAIAGLDLVSVDTWLELLDPPQEGQDSVVRAHDNPIARIAAAALAVRKHRSVVILPNKVCWQCQSLKAIGDQLCWVSGNDVRKLRNEFKGSNSVGSEDVSSNGSEKDDGGEEDLVTGAFLIY</sequence>
<reference evidence="2 3" key="1">
    <citation type="submission" date="2017-02" db="EMBL/GenBank/DDBJ databases">
        <title>Genomes of Trichoderma spp. with biocontrol activity.</title>
        <authorList>
            <person name="Gardiner D."/>
            <person name="Kazan K."/>
            <person name="Vos C."/>
            <person name="Harvey P."/>
        </authorList>
    </citation>
    <scope>NUCLEOTIDE SEQUENCE [LARGE SCALE GENOMIC DNA]</scope>
    <source>
        <strain evidence="2 3">A5MH</strain>
    </source>
</reference>
<gene>
    <name evidence="2" type="ORF">TGAMA5MH_05067</name>
</gene>
<dbReference type="EMBL" id="MTYH01000049">
    <property type="protein sequence ID" value="PNP43134.1"/>
    <property type="molecule type" value="Genomic_DNA"/>
</dbReference>
<dbReference type="Proteomes" id="UP000236546">
    <property type="component" value="Unassembled WGS sequence"/>
</dbReference>
<feature type="region of interest" description="Disordered" evidence="1">
    <location>
        <begin position="947"/>
        <end position="967"/>
    </location>
</feature>
<accession>A0A2K0TC80</accession>
<dbReference type="AlphaFoldDB" id="A0A2K0TC80"/>
<comment type="caution">
    <text evidence="2">The sequence shown here is derived from an EMBL/GenBank/DDBJ whole genome shotgun (WGS) entry which is preliminary data.</text>
</comment>
<name>A0A2K0TC80_9HYPO</name>